<comment type="subcellular location">
    <subcellularLocation>
        <location evidence="1 8">Cytoplasm</location>
    </subcellularLocation>
</comment>
<evidence type="ECO:0000256" key="6">
    <source>
        <dbReference type="ARBA" id="ARBA00022840"/>
    </source>
</evidence>
<organism evidence="10 11">
    <name type="scientific">Candidatus Erwinia haradaeae</name>
    <dbReference type="NCBI Taxonomy" id="1922217"/>
    <lineage>
        <taxon>Bacteria</taxon>
        <taxon>Pseudomonadati</taxon>
        <taxon>Pseudomonadota</taxon>
        <taxon>Gammaproteobacteria</taxon>
        <taxon>Enterobacterales</taxon>
        <taxon>Erwiniaceae</taxon>
        <taxon>Erwinia</taxon>
    </lineage>
</organism>
<dbReference type="GO" id="GO:0032267">
    <property type="term" value="F:tRNA(Ile)-lysidine synthase activity"/>
    <property type="evidence" value="ECO:0007669"/>
    <property type="project" value="UniProtKB-EC"/>
</dbReference>
<dbReference type="GO" id="GO:0005524">
    <property type="term" value="F:ATP binding"/>
    <property type="evidence" value="ECO:0007669"/>
    <property type="project" value="UniProtKB-UniRule"/>
</dbReference>
<dbReference type="Pfam" id="PF01171">
    <property type="entry name" value="ATP_bind_3"/>
    <property type="match status" value="1"/>
</dbReference>
<evidence type="ECO:0000256" key="5">
    <source>
        <dbReference type="ARBA" id="ARBA00022741"/>
    </source>
</evidence>
<keyword evidence="5 8" id="KW-0547">Nucleotide-binding</keyword>
<dbReference type="SUPFAM" id="SSF82829">
    <property type="entry name" value="MesJ substrate recognition domain-like"/>
    <property type="match status" value="1"/>
</dbReference>
<dbReference type="InterPro" id="IPR011063">
    <property type="entry name" value="TilS/TtcA_N"/>
</dbReference>
<dbReference type="InterPro" id="IPR015262">
    <property type="entry name" value="tRNA_Ile_lys_synt_subst-bd"/>
</dbReference>
<evidence type="ECO:0000256" key="8">
    <source>
        <dbReference type="HAMAP-Rule" id="MF_01161"/>
    </source>
</evidence>
<dbReference type="GO" id="GO:0005737">
    <property type="term" value="C:cytoplasm"/>
    <property type="evidence" value="ECO:0007669"/>
    <property type="project" value="UniProtKB-SubCell"/>
</dbReference>
<protein>
    <recommendedName>
        <fullName evidence="8">tRNA(Ile)-lysidine synthase</fullName>
        <ecNumber evidence="8">6.3.4.19</ecNumber>
    </recommendedName>
    <alternativeName>
        <fullName evidence="8">tRNA(Ile)-2-lysyl-cytidine synthase</fullName>
    </alternativeName>
    <alternativeName>
        <fullName evidence="8">tRNA(Ile)-lysidine synthetase</fullName>
    </alternativeName>
</protein>
<dbReference type="SUPFAM" id="SSF56037">
    <property type="entry name" value="PheT/TilS domain"/>
    <property type="match status" value="1"/>
</dbReference>
<dbReference type="CDD" id="cd01992">
    <property type="entry name" value="TilS_N"/>
    <property type="match status" value="1"/>
</dbReference>
<dbReference type="RefSeq" id="WP_157989392.1">
    <property type="nucleotide sequence ID" value="NZ_LR217730.1"/>
</dbReference>
<dbReference type="OrthoDB" id="9807403at2"/>
<evidence type="ECO:0000259" key="9">
    <source>
        <dbReference type="SMART" id="SM00977"/>
    </source>
</evidence>
<dbReference type="NCBIfam" id="TIGR02433">
    <property type="entry name" value="lysidine_TilS_C"/>
    <property type="match status" value="1"/>
</dbReference>
<evidence type="ECO:0000256" key="4">
    <source>
        <dbReference type="ARBA" id="ARBA00022694"/>
    </source>
</evidence>
<proteinExistence type="inferred from homology"/>
<dbReference type="Proteomes" id="UP000294343">
    <property type="component" value="Chromosome"/>
</dbReference>
<keyword evidence="6 8" id="KW-0067">ATP-binding</keyword>
<dbReference type="Pfam" id="PF11734">
    <property type="entry name" value="TilS_C"/>
    <property type="match status" value="1"/>
</dbReference>
<dbReference type="SMART" id="SM00977">
    <property type="entry name" value="TilS_C"/>
    <property type="match status" value="1"/>
</dbReference>
<evidence type="ECO:0000256" key="7">
    <source>
        <dbReference type="ARBA" id="ARBA00048539"/>
    </source>
</evidence>
<dbReference type="GO" id="GO:0006400">
    <property type="term" value="P:tRNA modification"/>
    <property type="evidence" value="ECO:0007669"/>
    <property type="project" value="UniProtKB-UniRule"/>
</dbReference>
<evidence type="ECO:0000256" key="1">
    <source>
        <dbReference type="ARBA" id="ARBA00004496"/>
    </source>
</evidence>
<evidence type="ECO:0000256" key="3">
    <source>
        <dbReference type="ARBA" id="ARBA00022598"/>
    </source>
</evidence>
<comment type="catalytic activity">
    <reaction evidence="7 8">
        <text>cytidine(34) in tRNA(Ile2) + L-lysine + ATP = lysidine(34) in tRNA(Ile2) + AMP + diphosphate + H(+)</text>
        <dbReference type="Rhea" id="RHEA:43744"/>
        <dbReference type="Rhea" id="RHEA-COMP:10625"/>
        <dbReference type="Rhea" id="RHEA-COMP:10670"/>
        <dbReference type="ChEBI" id="CHEBI:15378"/>
        <dbReference type="ChEBI" id="CHEBI:30616"/>
        <dbReference type="ChEBI" id="CHEBI:32551"/>
        <dbReference type="ChEBI" id="CHEBI:33019"/>
        <dbReference type="ChEBI" id="CHEBI:82748"/>
        <dbReference type="ChEBI" id="CHEBI:83665"/>
        <dbReference type="ChEBI" id="CHEBI:456215"/>
        <dbReference type="EC" id="6.3.4.19"/>
    </reaction>
</comment>
<sequence>MFDINYLKYLLRDENAVVLAYSGGLDSSVLLHQLVMLRAQRFDFKFRAVHIHHGLNDSADLWAAHCSKQCELWKVSYFFERVHVHCQKRVGLEAAARKARYQALYKIMTKEEALLTAQHQDDQSETVLLALKRGSGPSGLSAMAQVKIHGDYRHIRPLLMCTRSELEAWANHYHLSWITDDSNKDLRYDRNFLRLKIMPLLNKRWPFFSRTISRSARLCAEQDSVLDEMLEELLYKLMDRSNALYFLPLKVMSIARRSAIFRRWILHQNGSLPSSHVLKKIWTEVACSRVDANPKLQIWKYEVRRFRDRLYWLPITKPLGNCQLLWFFPWLTLLLPDGLGEIRQSSKGVTLRCPPFNTKVSIRFQAKGKFYVHGRSGQRSLKKLWQEYGIPPWRRQRIPLIFYNDCLVTALNVFVTVDGVPLPDSKTWNIFWDHNKVMPLSGNSCKTYKQ</sequence>
<feature type="domain" description="Lysidine-tRNA(Ile) synthetase C-terminal" evidence="9">
    <location>
        <begin position="360"/>
        <end position="432"/>
    </location>
</feature>
<comment type="similarity">
    <text evidence="8">Belongs to the tRNA(Ile)-lysidine synthase family.</text>
</comment>
<dbReference type="InterPro" id="IPR012796">
    <property type="entry name" value="Lysidine-tRNA-synth_C"/>
</dbReference>
<dbReference type="Gene3D" id="3.40.50.620">
    <property type="entry name" value="HUPs"/>
    <property type="match status" value="1"/>
</dbReference>
<dbReference type="InterPro" id="IPR012094">
    <property type="entry name" value="tRNA_Ile_lys_synt"/>
</dbReference>
<keyword evidence="3 8" id="KW-0436">Ligase</keyword>
<feature type="binding site" evidence="8">
    <location>
        <begin position="22"/>
        <end position="27"/>
    </location>
    <ligand>
        <name>ATP</name>
        <dbReference type="ChEBI" id="CHEBI:30616"/>
    </ligand>
</feature>
<comment type="domain">
    <text evidence="8">The N-terminal region contains the highly conserved SGGXDS motif, predicted to be a P-loop motif involved in ATP binding.</text>
</comment>
<dbReference type="Pfam" id="PF09179">
    <property type="entry name" value="TilS"/>
    <property type="match status" value="1"/>
</dbReference>
<dbReference type="EC" id="6.3.4.19" evidence="8"/>
<dbReference type="InterPro" id="IPR014729">
    <property type="entry name" value="Rossmann-like_a/b/a_fold"/>
</dbReference>
<dbReference type="PANTHER" id="PTHR43033">
    <property type="entry name" value="TRNA(ILE)-LYSIDINE SYNTHASE-RELATED"/>
    <property type="match status" value="1"/>
</dbReference>
<dbReference type="SUPFAM" id="SSF52402">
    <property type="entry name" value="Adenine nucleotide alpha hydrolases-like"/>
    <property type="match status" value="1"/>
</dbReference>
<dbReference type="PANTHER" id="PTHR43033:SF1">
    <property type="entry name" value="TRNA(ILE)-LYSIDINE SYNTHASE-RELATED"/>
    <property type="match status" value="1"/>
</dbReference>
<keyword evidence="2 8" id="KW-0963">Cytoplasm</keyword>
<dbReference type="InterPro" id="IPR012795">
    <property type="entry name" value="tRNA_Ile_lys_synt_N"/>
</dbReference>
<evidence type="ECO:0000313" key="10">
    <source>
        <dbReference type="EMBL" id="VFP86560.1"/>
    </source>
</evidence>
<dbReference type="EMBL" id="LR217730">
    <property type="protein sequence ID" value="VFP86560.1"/>
    <property type="molecule type" value="Genomic_DNA"/>
</dbReference>
<accession>A0A451DIS8</accession>
<dbReference type="AlphaFoldDB" id="A0A451DIS8"/>
<keyword evidence="4 8" id="KW-0819">tRNA processing</keyword>
<dbReference type="NCBIfam" id="TIGR02432">
    <property type="entry name" value="lysidine_TilS_N"/>
    <property type="match status" value="1"/>
</dbReference>
<reference evidence="10 11" key="1">
    <citation type="submission" date="2019-02" db="EMBL/GenBank/DDBJ databases">
        <authorList>
            <person name="Manzano-Marin A."/>
            <person name="Manzano-Marin A."/>
        </authorList>
    </citation>
    <scope>NUCLEOTIDE SEQUENCE [LARGE SCALE GENOMIC DNA]</scope>
    <source>
        <strain evidence="10 11">ErCipseudotsugae</strain>
    </source>
</reference>
<dbReference type="HAMAP" id="MF_01161">
    <property type="entry name" value="tRNA_Ile_lys_synt"/>
    <property type="match status" value="1"/>
</dbReference>
<gene>
    <name evidence="8 10" type="primary">tilS</name>
    <name evidence="10" type="ORF">ERCIPSPA2889_655</name>
</gene>
<dbReference type="Gene3D" id="1.20.59.20">
    <property type="match status" value="1"/>
</dbReference>
<evidence type="ECO:0000313" key="11">
    <source>
        <dbReference type="Proteomes" id="UP000294343"/>
    </source>
</evidence>
<evidence type="ECO:0000256" key="2">
    <source>
        <dbReference type="ARBA" id="ARBA00022490"/>
    </source>
</evidence>
<comment type="function">
    <text evidence="8">Ligates lysine onto the cytidine present at position 34 of the AUA codon-specific tRNA(Ile) that contains the anticodon CAU, in an ATP-dependent manner. Cytidine is converted to lysidine, thus changing the amino acid specificity of the tRNA from methionine to isoleucine.</text>
</comment>
<name>A0A451DIS8_9GAMM</name>